<evidence type="ECO:0000256" key="1">
    <source>
        <dbReference type="SAM" id="Phobius"/>
    </source>
</evidence>
<organism evidence="2 3">
    <name type="scientific">Lihuaxuella thermophila</name>
    <dbReference type="NCBI Taxonomy" id="1173111"/>
    <lineage>
        <taxon>Bacteria</taxon>
        <taxon>Bacillati</taxon>
        <taxon>Bacillota</taxon>
        <taxon>Bacilli</taxon>
        <taxon>Bacillales</taxon>
        <taxon>Thermoactinomycetaceae</taxon>
        <taxon>Lihuaxuella</taxon>
    </lineage>
</organism>
<dbReference type="PANTHER" id="PTHR34821">
    <property type="entry name" value="INNER MEMBRANE PROTEIN YDCZ"/>
    <property type="match status" value="1"/>
</dbReference>
<dbReference type="AlphaFoldDB" id="A0A1H8JNH9"/>
<keyword evidence="1" id="KW-0812">Transmembrane</keyword>
<keyword evidence="3" id="KW-1185">Reference proteome</keyword>
<reference evidence="2 3" key="1">
    <citation type="submission" date="2016-10" db="EMBL/GenBank/DDBJ databases">
        <authorList>
            <person name="de Groot N.N."/>
        </authorList>
    </citation>
    <scope>NUCLEOTIDE SEQUENCE [LARGE SCALE GENOMIC DNA]</scope>
    <source>
        <strain evidence="2 3">DSM 46701</strain>
    </source>
</reference>
<dbReference type="GO" id="GO:0005886">
    <property type="term" value="C:plasma membrane"/>
    <property type="evidence" value="ECO:0007669"/>
    <property type="project" value="TreeGrafter"/>
</dbReference>
<feature type="transmembrane region" description="Helical" evidence="1">
    <location>
        <begin position="89"/>
        <end position="109"/>
    </location>
</feature>
<protein>
    <submittedName>
        <fullName evidence="2">Transporter family-2 protein</fullName>
    </submittedName>
</protein>
<feature type="transmembrane region" description="Helical" evidence="1">
    <location>
        <begin position="64"/>
        <end position="83"/>
    </location>
</feature>
<proteinExistence type="predicted"/>
<dbReference type="RefSeq" id="WP_425283884.1">
    <property type="nucleotide sequence ID" value="NZ_FOCQ01000033.1"/>
</dbReference>
<gene>
    <name evidence="2" type="ORF">SAMN05444955_1333</name>
</gene>
<feature type="transmembrane region" description="Helical" evidence="1">
    <location>
        <begin position="32"/>
        <end position="52"/>
    </location>
</feature>
<sequence length="140" mass="14532">MLLLALLAGVGVGLQAGVNGSLGKRVGTLEGALISFAVGTLALVLVNIFFGRGDILSVFSAPKWQLTGGLLGALYVFIMVLIVPRIGVAASLVGVIAGQLLISVIIDHFGWMGGRQIPVDANRLAGIALLAVALFFFFRK</sequence>
<dbReference type="InterPro" id="IPR006750">
    <property type="entry name" value="YdcZ"/>
</dbReference>
<dbReference type="Proteomes" id="UP000199695">
    <property type="component" value="Unassembled WGS sequence"/>
</dbReference>
<dbReference type="PANTHER" id="PTHR34821:SF2">
    <property type="entry name" value="INNER MEMBRANE PROTEIN YDCZ"/>
    <property type="match status" value="1"/>
</dbReference>
<evidence type="ECO:0000313" key="3">
    <source>
        <dbReference type="Proteomes" id="UP000199695"/>
    </source>
</evidence>
<name>A0A1H8JNH9_9BACL</name>
<keyword evidence="1" id="KW-0472">Membrane</keyword>
<accession>A0A1H8JNH9</accession>
<keyword evidence="1" id="KW-1133">Transmembrane helix</keyword>
<dbReference type="EMBL" id="FOCQ01000033">
    <property type="protein sequence ID" value="SEN82304.1"/>
    <property type="molecule type" value="Genomic_DNA"/>
</dbReference>
<evidence type="ECO:0000313" key="2">
    <source>
        <dbReference type="EMBL" id="SEN82304.1"/>
    </source>
</evidence>
<dbReference type="Pfam" id="PF04657">
    <property type="entry name" value="DMT_YdcZ"/>
    <property type="match status" value="1"/>
</dbReference>
<dbReference type="STRING" id="1173111.SAMN05444955_1333"/>
<feature type="transmembrane region" description="Helical" evidence="1">
    <location>
        <begin position="121"/>
        <end position="138"/>
    </location>
</feature>